<feature type="transmembrane region" description="Helical" evidence="6">
    <location>
        <begin position="395"/>
        <end position="415"/>
    </location>
</feature>
<comment type="subcellular location">
    <subcellularLocation>
        <location evidence="1">Cell membrane</location>
        <topology evidence="1">Multi-pass membrane protein</topology>
    </subcellularLocation>
</comment>
<dbReference type="EMBL" id="LN890655">
    <property type="protein sequence ID" value="CUS02588.2"/>
    <property type="molecule type" value="Genomic_DNA"/>
</dbReference>
<evidence type="ECO:0000256" key="6">
    <source>
        <dbReference type="SAM" id="Phobius"/>
    </source>
</evidence>
<name>A0A160T1B4_9CHLR</name>
<dbReference type="PANTHER" id="PTHR30250:SF28">
    <property type="entry name" value="POLYSACCHARIDE BIOSYNTHESIS PROTEIN"/>
    <property type="match status" value="1"/>
</dbReference>
<feature type="transmembrane region" description="Helical" evidence="6">
    <location>
        <begin position="371"/>
        <end position="389"/>
    </location>
</feature>
<feature type="transmembrane region" description="Helical" evidence="6">
    <location>
        <begin position="261"/>
        <end position="284"/>
    </location>
</feature>
<keyword evidence="8" id="KW-1185">Reference proteome</keyword>
<feature type="transmembrane region" description="Helical" evidence="6">
    <location>
        <begin position="105"/>
        <end position="124"/>
    </location>
</feature>
<protein>
    <recommendedName>
        <fullName evidence="9">Polysaccharide biosynthesis protein</fullName>
    </recommendedName>
</protein>
<accession>A0A160T1B4</accession>
<evidence type="ECO:0008006" key="9">
    <source>
        <dbReference type="Google" id="ProtNLM"/>
    </source>
</evidence>
<feature type="transmembrane region" description="Helical" evidence="6">
    <location>
        <begin position="341"/>
        <end position="359"/>
    </location>
</feature>
<keyword evidence="2" id="KW-1003">Cell membrane</keyword>
<feature type="transmembrane region" description="Helical" evidence="6">
    <location>
        <begin position="228"/>
        <end position="249"/>
    </location>
</feature>
<evidence type="ECO:0000256" key="1">
    <source>
        <dbReference type="ARBA" id="ARBA00004651"/>
    </source>
</evidence>
<feature type="transmembrane region" description="Helical" evidence="6">
    <location>
        <begin position="300"/>
        <end position="321"/>
    </location>
</feature>
<feature type="transmembrane region" description="Helical" evidence="6">
    <location>
        <begin position="159"/>
        <end position="182"/>
    </location>
</feature>
<keyword evidence="4 6" id="KW-1133">Transmembrane helix</keyword>
<dbReference type="AlphaFoldDB" id="A0A160T1B4"/>
<dbReference type="GO" id="GO:0005886">
    <property type="term" value="C:plasma membrane"/>
    <property type="evidence" value="ECO:0007669"/>
    <property type="project" value="UniProtKB-SubCell"/>
</dbReference>
<evidence type="ECO:0000313" key="8">
    <source>
        <dbReference type="Proteomes" id="UP000215027"/>
    </source>
</evidence>
<keyword evidence="5 6" id="KW-0472">Membrane</keyword>
<proteinExistence type="predicted"/>
<dbReference type="Proteomes" id="UP000215027">
    <property type="component" value="Chromosome I"/>
</dbReference>
<dbReference type="PANTHER" id="PTHR30250">
    <property type="entry name" value="PST FAMILY PREDICTED COLANIC ACID TRANSPORTER"/>
    <property type="match status" value="1"/>
</dbReference>
<evidence type="ECO:0000256" key="5">
    <source>
        <dbReference type="ARBA" id="ARBA00023136"/>
    </source>
</evidence>
<dbReference type="KEGG" id="pbf:CFX0092_A0710"/>
<evidence type="ECO:0000256" key="3">
    <source>
        <dbReference type="ARBA" id="ARBA00022692"/>
    </source>
</evidence>
<dbReference type="InterPro" id="IPR050833">
    <property type="entry name" value="Poly_Biosynth_Transport"/>
</dbReference>
<evidence type="ECO:0000256" key="4">
    <source>
        <dbReference type="ARBA" id="ARBA00022989"/>
    </source>
</evidence>
<feature type="transmembrane region" description="Helical" evidence="6">
    <location>
        <begin position="50"/>
        <end position="70"/>
    </location>
</feature>
<keyword evidence="3 6" id="KW-0812">Transmembrane</keyword>
<evidence type="ECO:0000313" key="7">
    <source>
        <dbReference type="EMBL" id="CUS02588.2"/>
    </source>
</evidence>
<dbReference type="RefSeq" id="WP_095042186.1">
    <property type="nucleotide sequence ID" value="NZ_LN890655.1"/>
</dbReference>
<dbReference type="OrthoDB" id="105016at2"/>
<gene>
    <name evidence="7" type="ORF">CFX0092_A0710</name>
</gene>
<organism evidence="7 8">
    <name type="scientific">Candidatus Promineifilum breve</name>
    <dbReference type="NCBI Taxonomy" id="1806508"/>
    <lineage>
        <taxon>Bacteria</taxon>
        <taxon>Bacillati</taxon>
        <taxon>Chloroflexota</taxon>
        <taxon>Ardenticatenia</taxon>
        <taxon>Candidatus Promineifilales</taxon>
        <taxon>Candidatus Promineifilaceae</taxon>
        <taxon>Candidatus Promineifilum</taxon>
    </lineage>
</organism>
<evidence type="ECO:0000256" key="2">
    <source>
        <dbReference type="ARBA" id="ARBA00022475"/>
    </source>
</evidence>
<feature type="transmembrane region" description="Helical" evidence="6">
    <location>
        <begin position="188"/>
        <end position="208"/>
    </location>
</feature>
<feature type="transmembrane region" description="Helical" evidence="6">
    <location>
        <begin position="130"/>
        <end position="147"/>
    </location>
</feature>
<reference evidence="7" key="1">
    <citation type="submission" date="2016-01" db="EMBL/GenBank/DDBJ databases">
        <authorList>
            <person name="Mcilroy J.S."/>
            <person name="Karst M S."/>
            <person name="Albertsen M."/>
        </authorList>
    </citation>
    <scope>NUCLEOTIDE SEQUENCE</scope>
    <source>
        <strain evidence="7">Cfx-K</strain>
    </source>
</reference>
<sequence length="430" mass="45767">MTALRARLLSLGLSSSTMQGGFMAVAMIVAGGFDYVVNIVAGRQLPPTEFFVFVTVTALLQVMVQATNVIRNVVAYYAAEATVYPDATSRVGSVLGRSWRWAWRWGVVGAGIMALGSPLLARLLHIDSPAPLWAASLALLLLFLRPVTDGALQGIQHFIGLGFVQMLQSCLRLLFAGLLIWWGWQAAGAVLALPLGSAVALVLAAWLLRAYFRAAPPATPPRPISWRYSIYTLVGLSAFALMANVDPIIVRRFFGDAAAAAYAPVVTLGKMNLFIPLGIGMVLFPKATQRQAAGRDARPVLLLALAATLLPGLVLTLIYWLFPGEIVRVVFGDAYTDPGPLLALVGLATTLYAGVNIWVNFALSLERRSTIGLMAAIVVAQIAAMVMFHDRLETIALIMVAAGLLGNLAGAATTLRASPGPAARTDAVNY</sequence>